<evidence type="ECO:0000313" key="1">
    <source>
        <dbReference type="EMBL" id="MBE6511221.1"/>
    </source>
</evidence>
<evidence type="ECO:0000313" key="2">
    <source>
        <dbReference type="Proteomes" id="UP000713479"/>
    </source>
</evidence>
<organism evidence="1 2">
    <name type="scientific">Methanobrevibacter millerae</name>
    <dbReference type="NCBI Taxonomy" id="230361"/>
    <lineage>
        <taxon>Archaea</taxon>
        <taxon>Methanobacteriati</taxon>
        <taxon>Methanobacteriota</taxon>
        <taxon>Methanomada group</taxon>
        <taxon>Methanobacteria</taxon>
        <taxon>Methanobacteriales</taxon>
        <taxon>Methanobacteriaceae</taxon>
        <taxon>Methanobrevibacter</taxon>
    </lineage>
</organism>
<proteinExistence type="predicted"/>
<accession>A0A8T3VPG4</accession>
<name>A0A8T3VPG4_9EURY</name>
<dbReference type="EMBL" id="SUTF01000010">
    <property type="protein sequence ID" value="MBE6511221.1"/>
    <property type="molecule type" value="Genomic_DNA"/>
</dbReference>
<dbReference type="Proteomes" id="UP000713479">
    <property type="component" value="Unassembled WGS sequence"/>
</dbReference>
<reference evidence="1" key="1">
    <citation type="submission" date="2019-04" db="EMBL/GenBank/DDBJ databases">
        <title>Evolution of Biomass-Degrading Anaerobic Consortia Revealed by Metagenomics.</title>
        <authorList>
            <person name="Peng X."/>
        </authorList>
    </citation>
    <scope>NUCLEOTIDE SEQUENCE</scope>
    <source>
        <strain evidence="1">SIG13</strain>
    </source>
</reference>
<comment type="caution">
    <text evidence="1">The sequence shown here is derived from an EMBL/GenBank/DDBJ whole genome shotgun (WGS) entry which is preliminary data.</text>
</comment>
<sequence length="157" mass="17266">MANDTSVDYIDDANGVVSIIPSNNVSYTGDIAVTNSSSSSSNFGGVNMTTPSVELSLKPSDNNPVSSYADVLIEYGDYYLNVNTKNYLLSINQGFNYNHSNDFNKYVDIIGFSRNNRLLLNVNLLNVTSPQSVELGMFDYLIDGLLKVFNSIFNMLS</sequence>
<protein>
    <submittedName>
        <fullName evidence="1">Uncharacterized protein</fullName>
    </submittedName>
</protein>
<dbReference type="AlphaFoldDB" id="A0A8T3VPG4"/>
<gene>
    <name evidence="1" type="ORF">E7Z74_08200</name>
</gene>